<organism evidence="3">
    <name type="scientific">Melanaphis sacchari</name>
    <dbReference type="NCBI Taxonomy" id="742174"/>
    <lineage>
        <taxon>Eukaryota</taxon>
        <taxon>Metazoa</taxon>
        <taxon>Ecdysozoa</taxon>
        <taxon>Arthropoda</taxon>
        <taxon>Hexapoda</taxon>
        <taxon>Insecta</taxon>
        <taxon>Pterygota</taxon>
        <taxon>Neoptera</taxon>
        <taxon>Paraneoptera</taxon>
        <taxon>Hemiptera</taxon>
        <taxon>Sternorrhyncha</taxon>
        <taxon>Aphidomorpha</taxon>
        <taxon>Aphidoidea</taxon>
        <taxon>Aphididae</taxon>
        <taxon>Aphidini</taxon>
        <taxon>Melanaphis</taxon>
    </lineage>
</organism>
<dbReference type="Pfam" id="PF04194">
    <property type="entry name" value="PDCD2_C"/>
    <property type="match status" value="1"/>
</dbReference>
<accession>A0A2H8TIF3</accession>
<proteinExistence type="predicted"/>
<dbReference type="InterPro" id="IPR007320">
    <property type="entry name" value="PDCD2_C"/>
</dbReference>
<protein>
    <submittedName>
        <fullName evidence="3">Programmed cell death protein 2</fullName>
    </submittedName>
</protein>
<feature type="compositionally biased region" description="Acidic residues" evidence="1">
    <location>
        <begin position="186"/>
        <end position="198"/>
    </location>
</feature>
<sequence>MSVMLGTIDEHSITESFSLTSRFFPSKVGGKPAWLDLKHIPEASELACLKCNIPLVFLCQLYAPIDEPKFRGSCFHRTLYVFYCNECKDGRTFSVFRSQLRKTNEYYSDEPAEPDDSDITPAMWGIQLCKVCGCKSSMEFENVYCSLHHKNIDLNRELKDKFIVVLPEYIINEESDESSENASLNSEDDESDCSENSDEAAHIPKGSLQDMDGLDEALLEMAYGGDKDDEYFEKFKKSISSVPEQIIRYNRLESPLWICTKRIPEINDIPSCQYCGKQRSFEFQIMPQILYYLKLPESSTKESFNFGILAVYTCPESCDAGEKYKKEFLWEQSPL</sequence>
<dbReference type="AlphaFoldDB" id="A0A2H8TIF3"/>
<dbReference type="PANTHER" id="PTHR12298:SF4">
    <property type="entry name" value="PROGRAMMED CELL DEATH PROTEIN 2"/>
    <property type="match status" value="1"/>
</dbReference>
<feature type="region of interest" description="Disordered" evidence="1">
    <location>
        <begin position="176"/>
        <end position="208"/>
    </location>
</feature>
<reference evidence="3" key="1">
    <citation type="submission" date="2017-10" db="EMBL/GenBank/DDBJ databases">
        <title>Transcriptome Assembly of Sugarcane Aphid Adults.</title>
        <authorList>
            <person name="Scully E.D."/>
            <person name="Palmer N.A."/>
            <person name="Geib S.M."/>
            <person name="Sarath G."/>
            <person name="Sattler S.E."/>
        </authorList>
    </citation>
    <scope>NUCLEOTIDE SEQUENCE</scope>
    <source>
        <tissue evidence="3">Whole body</tissue>
    </source>
</reference>
<evidence type="ECO:0000313" key="3">
    <source>
        <dbReference type="EMBL" id="MBW13923.1"/>
    </source>
</evidence>
<dbReference type="PANTHER" id="PTHR12298">
    <property type="entry name" value="PCDC2 PROGRAMMED CELL DEATH PROTEIN 2 -RELATED"/>
    <property type="match status" value="1"/>
</dbReference>
<dbReference type="GO" id="GO:0005737">
    <property type="term" value="C:cytoplasm"/>
    <property type="evidence" value="ECO:0007669"/>
    <property type="project" value="InterPro"/>
</dbReference>
<feature type="domain" description="Programmed cell death protein 2 C-terminal" evidence="2">
    <location>
        <begin position="229"/>
        <end position="332"/>
    </location>
</feature>
<dbReference type="OrthoDB" id="443682at2759"/>
<evidence type="ECO:0000259" key="2">
    <source>
        <dbReference type="Pfam" id="PF04194"/>
    </source>
</evidence>
<dbReference type="GO" id="GO:0005634">
    <property type="term" value="C:nucleus"/>
    <property type="evidence" value="ECO:0007669"/>
    <property type="project" value="TreeGrafter"/>
</dbReference>
<name>A0A2H8TIF3_9HEMI</name>
<evidence type="ECO:0000256" key="1">
    <source>
        <dbReference type="SAM" id="MobiDB-lite"/>
    </source>
</evidence>
<dbReference type="EMBL" id="GFXV01002118">
    <property type="protein sequence ID" value="MBW13923.1"/>
    <property type="molecule type" value="Transcribed_RNA"/>
</dbReference>
<gene>
    <name evidence="3" type="primary">Pdcd2_1</name>
</gene>